<dbReference type="AlphaFoldDB" id="A0A9E6XTE4"/>
<evidence type="ECO:0000259" key="6">
    <source>
        <dbReference type="Pfam" id="PF04024"/>
    </source>
</evidence>
<feature type="transmembrane region" description="Helical" evidence="4">
    <location>
        <begin position="97"/>
        <end position="115"/>
    </location>
</feature>
<keyword evidence="4" id="KW-0472">Membrane</keyword>
<keyword evidence="2" id="KW-0418">Kinase</keyword>
<dbReference type="Pfam" id="PF02518">
    <property type="entry name" value="HATPase_c"/>
    <property type="match status" value="1"/>
</dbReference>
<dbReference type="InterPro" id="IPR003594">
    <property type="entry name" value="HATPase_dom"/>
</dbReference>
<dbReference type="SUPFAM" id="SSF55874">
    <property type="entry name" value="ATPase domain of HSP90 chaperone/DNA topoisomerase II/histidine kinase"/>
    <property type="match status" value="1"/>
</dbReference>
<keyword evidence="1" id="KW-0808">Transferase</keyword>
<dbReference type="Proteomes" id="UP001162834">
    <property type="component" value="Chromosome"/>
</dbReference>
<gene>
    <name evidence="7" type="ORF">DSM104329_00516</name>
</gene>
<dbReference type="InterPro" id="IPR007168">
    <property type="entry name" value="Phageshock_PspC_N"/>
</dbReference>
<proteinExistence type="predicted"/>
<evidence type="ECO:0000259" key="5">
    <source>
        <dbReference type="Pfam" id="PF02518"/>
    </source>
</evidence>
<evidence type="ECO:0000313" key="7">
    <source>
        <dbReference type="EMBL" id="UGS34144.1"/>
    </source>
</evidence>
<reference evidence="7" key="1">
    <citation type="journal article" date="2022" name="Int. J. Syst. Evol. Microbiol.">
        <title>Pseudomonas aegrilactucae sp. nov. and Pseudomonas morbosilactucae sp. nov., pathogens causing bacterial rot of lettuce in Japan.</title>
        <authorList>
            <person name="Sawada H."/>
            <person name="Fujikawa T."/>
            <person name="Satou M."/>
        </authorList>
    </citation>
    <scope>NUCLEOTIDE SEQUENCE</scope>
    <source>
        <strain evidence="7">0166_1</strain>
    </source>
</reference>
<dbReference type="KEGG" id="sbae:DSM104329_00516"/>
<dbReference type="Gene3D" id="3.30.565.10">
    <property type="entry name" value="Histidine kinase-like ATPase, C-terminal domain"/>
    <property type="match status" value="1"/>
</dbReference>
<keyword evidence="8" id="KW-1185">Reference proteome</keyword>
<keyword evidence="3" id="KW-0902">Two-component regulatory system</keyword>
<evidence type="ECO:0000256" key="1">
    <source>
        <dbReference type="ARBA" id="ARBA00022679"/>
    </source>
</evidence>
<evidence type="ECO:0000313" key="8">
    <source>
        <dbReference type="Proteomes" id="UP001162834"/>
    </source>
</evidence>
<dbReference type="GO" id="GO:0016301">
    <property type="term" value="F:kinase activity"/>
    <property type="evidence" value="ECO:0007669"/>
    <property type="project" value="UniProtKB-KW"/>
</dbReference>
<dbReference type="EMBL" id="CP087164">
    <property type="protein sequence ID" value="UGS34144.1"/>
    <property type="molecule type" value="Genomic_DNA"/>
</dbReference>
<dbReference type="PANTHER" id="PTHR24421">
    <property type="entry name" value="NITRATE/NITRITE SENSOR PROTEIN NARX-RELATED"/>
    <property type="match status" value="1"/>
</dbReference>
<evidence type="ECO:0000256" key="4">
    <source>
        <dbReference type="SAM" id="Phobius"/>
    </source>
</evidence>
<dbReference type="RefSeq" id="WP_259313834.1">
    <property type="nucleotide sequence ID" value="NZ_CP087164.1"/>
</dbReference>
<protein>
    <recommendedName>
        <fullName evidence="9">Phage shock protein C (PspC) family protein</fullName>
    </recommendedName>
</protein>
<evidence type="ECO:0008006" key="9">
    <source>
        <dbReference type="Google" id="ProtNLM"/>
    </source>
</evidence>
<feature type="transmembrane region" description="Helical" evidence="4">
    <location>
        <begin position="37"/>
        <end position="62"/>
    </location>
</feature>
<dbReference type="Pfam" id="PF04024">
    <property type="entry name" value="PspC"/>
    <property type="match status" value="1"/>
</dbReference>
<accession>A0A9E6XTE4</accession>
<name>A0A9E6XTE4_9ACTN</name>
<evidence type="ECO:0000256" key="2">
    <source>
        <dbReference type="ARBA" id="ARBA00022777"/>
    </source>
</evidence>
<feature type="transmembrane region" description="Helical" evidence="4">
    <location>
        <begin position="136"/>
        <end position="154"/>
    </location>
</feature>
<dbReference type="PANTHER" id="PTHR24421:SF61">
    <property type="entry name" value="OXYGEN SENSOR HISTIDINE KINASE NREB"/>
    <property type="match status" value="1"/>
</dbReference>
<keyword evidence="4" id="KW-1133">Transmembrane helix</keyword>
<dbReference type="GO" id="GO:0000160">
    <property type="term" value="P:phosphorelay signal transduction system"/>
    <property type="evidence" value="ECO:0007669"/>
    <property type="project" value="UniProtKB-KW"/>
</dbReference>
<keyword evidence="4" id="KW-0812">Transmembrane</keyword>
<evidence type="ECO:0000256" key="3">
    <source>
        <dbReference type="ARBA" id="ARBA00023012"/>
    </source>
</evidence>
<feature type="domain" description="Phage shock protein PspC N-terminal" evidence="6">
    <location>
        <begin position="5"/>
        <end position="60"/>
    </location>
</feature>
<sequence>MTGTRLERSARDRVLLGVCGGLARTLGVDAALVRLAFAALVLLGGSGLVVYGALALLLPAPAEPPRPWRGRRQEAIGIAALMAAASVGLAVRDLLIPLHVLVPAALLAGGVALVWRQVVAGRAGGERPALREIVRLGGGLALVGFGAVLFLSASGDLAQVSSALVAGAIVATGLGLLVGPRLARARADAEAERRERIRTEERAHVAARLHDSVLQTLALIQRVDDPRRAQSLARRQERELRAWLYGGEEPGEPATLATALRAAAADVEEHYGVAVELVQPSDAPLDDALEALAAAAREAMTNAGRHAGVESISVLARVADGEASVFVRDRGAGFDPAAVAEDRRGLRESITGRMARAGGRATVVSAPGDGTEVELLLPRRSSTA</sequence>
<feature type="transmembrane region" description="Helical" evidence="4">
    <location>
        <begin position="160"/>
        <end position="178"/>
    </location>
</feature>
<dbReference type="InterPro" id="IPR050482">
    <property type="entry name" value="Sensor_HK_TwoCompSys"/>
</dbReference>
<dbReference type="InterPro" id="IPR036890">
    <property type="entry name" value="HATPase_C_sf"/>
</dbReference>
<organism evidence="7 8">
    <name type="scientific">Capillimicrobium parvum</name>
    <dbReference type="NCBI Taxonomy" id="2884022"/>
    <lineage>
        <taxon>Bacteria</taxon>
        <taxon>Bacillati</taxon>
        <taxon>Actinomycetota</taxon>
        <taxon>Thermoleophilia</taxon>
        <taxon>Solirubrobacterales</taxon>
        <taxon>Capillimicrobiaceae</taxon>
        <taxon>Capillimicrobium</taxon>
    </lineage>
</organism>
<feature type="domain" description="Histidine kinase/HSP90-like ATPase" evidence="5">
    <location>
        <begin position="291"/>
        <end position="380"/>
    </location>
</feature>